<dbReference type="Proteomes" id="UP001165190">
    <property type="component" value="Unassembled WGS sequence"/>
</dbReference>
<dbReference type="OrthoDB" id="2610923at2759"/>
<evidence type="ECO:0000313" key="3">
    <source>
        <dbReference type="Proteomes" id="UP001165190"/>
    </source>
</evidence>
<sequence>METVGDDVEELDKETPSSNNTRGTTQEDNSVALPSGPFKRARQYEIWKDLGKHEMIDNQCKVRFLHCKELLKILKSGSTTHYNRHLDKCPQKRIKLRQQTLINFLPSDSSARSPSSSFVSALHDGNFDALKFREGIAHWIVMHEKAFSVVEEEGFNLMLKRGIP</sequence>
<gene>
    <name evidence="2" type="ORF">HRI_004916300</name>
</gene>
<comment type="caution">
    <text evidence="2">The sequence shown here is derived from an EMBL/GenBank/DDBJ whole genome shotgun (WGS) entry which is preliminary data.</text>
</comment>
<name>A0A9W7JBS3_HIBTR</name>
<feature type="compositionally biased region" description="Acidic residues" evidence="1">
    <location>
        <begin position="1"/>
        <end position="12"/>
    </location>
</feature>
<dbReference type="GO" id="GO:0006357">
    <property type="term" value="P:regulation of transcription by RNA polymerase II"/>
    <property type="evidence" value="ECO:0007669"/>
    <property type="project" value="TreeGrafter"/>
</dbReference>
<feature type="compositionally biased region" description="Polar residues" evidence="1">
    <location>
        <begin position="16"/>
        <end position="29"/>
    </location>
</feature>
<reference evidence="2" key="1">
    <citation type="submission" date="2023-05" db="EMBL/GenBank/DDBJ databases">
        <title>Genome and transcriptome analyses reveal genes involved in the formation of fine ridges on petal epidermal cells in Hibiscus trionum.</title>
        <authorList>
            <person name="Koshimizu S."/>
            <person name="Masuda S."/>
            <person name="Ishii T."/>
            <person name="Shirasu K."/>
            <person name="Hoshino A."/>
            <person name="Arita M."/>
        </authorList>
    </citation>
    <scope>NUCLEOTIDE SEQUENCE</scope>
    <source>
        <strain evidence="2">Hamamatsu line</strain>
    </source>
</reference>
<keyword evidence="3" id="KW-1185">Reference proteome</keyword>
<dbReference type="EMBL" id="BSYR01000064">
    <property type="protein sequence ID" value="GMJ12471.1"/>
    <property type="molecule type" value="Genomic_DNA"/>
</dbReference>
<organism evidence="2 3">
    <name type="scientific">Hibiscus trionum</name>
    <name type="common">Flower of an hour</name>
    <dbReference type="NCBI Taxonomy" id="183268"/>
    <lineage>
        <taxon>Eukaryota</taxon>
        <taxon>Viridiplantae</taxon>
        <taxon>Streptophyta</taxon>
        <taxon>Embryophyta</taxon>
        <taxon>Tracheophyta</taxon>
        <taxon>Spermatophyta</taxon>
        <taxon>Magnoliopsida</taxon>
        <taxon>eudicotyledons</taxon>
        <taxon>Gunneridae</taxon>
        <taxon>Pentapetalae</taxon>
        <taxon>rosids</taxon>
        <taxon>malvids</taxon>
        <taxon>Malvales</taxon>
        <taxon>Malvaceae</taxon>
        <taxon>Malvoideae</taxon>
        <taxon>Hibiscus</taxon>
    </lineage>
</organism>
<dbReference type="GO" id="GO:1990837">
    <property type="term" value="F:sequence-specific double-stranded DNA binding"/>
    <property type="evidence" value="ECO:0007669"/>
    <property type="project" value="TreeGrafter"/>
</dbReference>
<evidence type="ECO:0000313" key="2">
    <source>
        <dbReference type="EMBL" id="GMJ12471.1"/>
    </source>
</evidence>
<dbReference type="GO" id="GO:0005634">
    <property type="term" value="C:nucleus"/>
    <property type="evidence" value="ECO:0007669"/>
    <property type="project" value="TreeGrafter"/>
</dbReference>
<evidence type="ECO:0000256" key="1">
    <source>
        <dbReference type="SAM" id="MobiDB-lite"/>
    </source>
</evidence>
<dbReference type="PANTHER" id="PTHR34396:SF25">
    <property type="entry name" value="BOUNDARY ELEMENT ASSOCIATED FACTOR"/>
    <property type="match status" value="1"/>
</dbReference>
<feature type="region of interest" description="Disordered" evidence="1">
    <location>
        <begin position="1"/>
        <end position="35"/>
    </location>
</feature>
<dbReference type="AlphaFoldDB" id="A0A9W7JBS3"/>
<proteinExistence type="predicted"/>
<accession>A0A9W7JBS3</accession>
<protein>
    <recommendedName>
        <fullName evidence="4">BED-type domain-containing protein</fullName>
    </recommendedName>
</protein>
<dbReference type="InterPro" id="IPR053031">
    <property type="entry name" value="Cuticle_assoc_protein"/>
</dbReference>
<evidence type="ECO:0008006" key="4">
    <source>
        <dbReference type="Google" id="ProtNLM"/>
    </source>
</evidence>
<dbReference type="PANTHER" id="PTHR34396">
    <property type="entry name" value="OS03G0264950 PROTEIN-RELATED"/>
    <property type="match status" value="1"/>
</dbReference>